<dbReference type="SUPFAM" id="SSF56601">
    <property type="entry name" value="beta-lactamase/transpeptidase-like"/>
    <property type="match status" value="1"/>
</dbReference>
<proteinExistence type="predicted"/>
<dbReference type="EMBL" id="JBBMQS010000010">
    <property type="protein sequence ID" value="MEM5498970.1"/>
    <property type="molecule type" value="Genomic_DNA"/>
</dbReference>
<dbReference type="EC" id="3.1.1.103" evidence="3"/>
<protein>
    <submittedName>
        <fullName evidence="3">Serine hydrolase domain-containing protein</fullName>
        <ecNumber evidence="3">3.1.1.103</ecNumber>
    </submittedName>
</protein>
<reference evidence="3 4" key="1">
    <citation type="submission" date="2024-03" db="EMBL/GenBank/DDBJ databases">
        <title>Community enrichment and isolation of bacterial strains for fucoidan degradation.</title>
        <authorList>
            <person name="Sichert A."/>
        </authorList>
    </citation>
    <scope>NUCLEOTIDE SEQUENCE [LARGE SCALE GENOMIC DNA]</scope>
    <source>
        <strain evidence="3 4">AS12</strain>
    </source>
</reference>
<gene>
    <name evidence="3" type="ORF">WNY77_16280</name>
</gene>
<dbReference type="PANTHER" id="PTHR46825">
    <property type="entry name" value="D-ALANYL-D-ALANINE-CARBOXYPEPTIDASE/ENDOPEPTIDASE AMPH"/>
    <property type="match status" value="1"/>
</dbReference>
<organism evidence="3 4">
    <name type="scientific">Paraglaciecola mesophila</name>
    <dbReference type="NCBI Taxonomy" id="197222"/>
    <lineage>
        <taxon>Bacteria</taxon>
        <taxon>Pseudomonadati</taxon>
        <taxon>Pseudomonadota</taxon>
        <taxon>Gammaproteobacteria</taxon>
        <taxon>Alteromonadales</taxon>
        <taxon>Alteromonadaceae</taxon>
        <taxon>Paraglaciecola</taxon>
    </lineage>
</organism>
<keyword evidence="3" id="KW-0378">Hydrolase</keyword>
<evidence type="ECO:0000256" key="1">
    <source>
        <dbReference type="SAM" id="SignalP"/>
    </source>
</evidence>
<feature type="domain" description="Beta-lactamase-related" evidence="2">
    <location>
        <begin position="29"/>
        <end position="350"/>
    </location>
</feature>
<accession>A0ABU9SYL8</accession>
<sequence length="379" mass="42779">MFKSFLLISLVFSNLVCSQAMGEEWLDDFASRVKAKTAKQRVPGYLFAFIEEGKPAKMVVSGKTANNGTAISPQTVFRLASVSKTFTSILMAKMVDENKLSWQTPVKKMTNEYSFDNSKDLQLSHIVGQSSGFSPNAYDNLIEANYPVKRVLSMLTDLKPLCTPGECYTYQNTLFGVIEEYFQENNTSYGQQLEAEVLRPLNMKGASVGREGLQASNSWAKPHVAIAKNKWRSVKVNEDYYRFSPAAGVNASGADMVKWVGALLGEQPNVIGPQIIDQVTQPRVKTKREMHRRLWQRYLKDAHYGLGWRVYDFDGHKLNYHGGWVKGYRAAVAFAPDQKVGYFMLMNAESNLINDFTADFWASYFEHYDAQQKLISVAP</sequence>
<dbReference type="PANTHER" id="PTHR46825:SF15">
    <property type="entry name" value="BETA-LACTAMASE-RELATED DOMAIN-CONTAINING PROTEIN"/>
    <property type="match status" value="1"/>
</dbReference>
<dbReference type="Proteomes" id="UP001461163">
    <property type="component" value="Unassembled WGS sequence"/>
</dbReference>
<evidence type="ECO:0000259" key="2">
    <source>
        <dbReference type="Pfam" id="PF00144"/>
    </source>
</evidence>
<keyword evidence="1" id="KW-0732">Signal</keyword>
<dbReference type="RefSeq" id="WP_006992990.1">
    <property type="nucleotide sequence ID" value="NZ_JBBMQS010000010.1"/>
</dbReference>
<dbReference type="InterPro" id="IPR050491">
    <property type="entry name" value="AmpC-like"/>
</dbReference>
<feature type="chain" id="PRO_5045177388" evidence="1">
    <location>
        <begin position="23"/>
        <end position="379"/>
    </location>
</feature>
<evidence type="ECO:0000313" key="4">
    <source>
        <dbReference type="Proteomes" id="UP001461163"/>
    </source>
</evidence>
<dbReference type="GO" id="GO:0016787">
    <property type="term" value="F:hydrolase activity"/>
    <property type="evidence" value="ECO:0007669"/>
    <property type="project" value="UniProtKB-KW"/>
</dbReference>
<dbReference type="InterPro" id="IPR001466">
    <property type="entry name" value="Beta-lactam-related"/>
</dbReference>
<name>A0ABU9SYL8_9ALTE</name>
<dbReference type="InterPro" id="IPR012338">
    <property type="entry name" value="Beta-lactam/transpept-like"/>
</dbReference>
<evidence type="ECO:0000313" key="3">
    <source>
        <dbReference type="EMBL" id="MEM5498970.1"/>
    </source>
</evidence>
<feature type="signal peptide" evidence="1">
    <location>
        <begin position="1"/>
        <end position="22"/>
    </location>
</feature>
<keyword evidence="4" id="KW-1185">Reference proteome</keyword>
<dbReference type="Gene3D" id="3.40.710.10">
    <property type="entry name" value="DD-peptidase/beta-lactamase superfamily"/>
    <property type="match status" value="1"/>
</dbReference>
<comment type="caution">
    <text evidence="3">The sequence shown here is derived from an EMBL/GenBank/DDBJ whole genome shotgun (WGS) entry which is preliminary data.</text>
</comment>
<dbReference type="Pfam" id="PF00144">
    <property type="entry name" value="Beta-lactamase"/>
    <property type="match status" value="1"/>
</dbReference>